<keyword evidence="9" id="KW-0539">Nucleus</keyword>
<dbReference type="GO" id="GO:0005786">
    <property type="term" value="C:signal recognition particle, endoplasmic reticulum targeting"/>
    <property type="evidence" value="ECO:0007669"/>
    <property type="project" value="UniProtKB-KW"/>
</dbReference>
<comment type="caution">
    <text evidence="13">The sequence shown here is derived from an EMBL/GenBank/DDBJ whole genome shotgun (WGS) entry which is preliminary data.</text>
</comment>
<dbReference type="OrthoDB" id="10255118at2759"/>
<evidence type="ECO:0000256" key="10">
    <source>
        <dbReference type="ARBA" id="ARBA00023274"/>
    </source>
</evidence>
<keyword evidence="7" id="KW-0694">RNA-binding</keyword>
<organism evidence="13 14">
    <name type="scientific">Stentor coeruleus</name>
    <dbReference type="NCBI Taxonomy" id="5963"/>
    <lineage>
        <taxon>Eukaryota</taxon>
        <taxon>Sar</taxon>
        <taxon>Alveolata</taxon>
        <taxon>Ciliophora</taxon>
        <taxon>Postciliodesmatophora</taxon>
        <taxon>Heterotrichea</taxon>
        <taxon>Heterotrichida</taxon>
        <taxon>Stentoridae</taxon>
        <taxon>Stentor</taxon>
    </lineage>
</organism>
<keyword evidence="6" id="KW-0256">Endoplasmic reticulum</keyword>
<dbReference type="Proteomes" id="UP000187209">
    <property type="component" value="Unassembled WGS sequence"/>
</dbReference>
<evidence type="ECO:0000256" key="6">
    <source>
        <dbReference type="ARBA" id="ARBA00022824"/>
    </source>
</evidence>
<gene>
    <name evidence="13" type="ORF">SteCoe_2203</name>
</gene>
<dbReference type="InterPro" id="IPR034652">
    <property type="entry name" value="SRP68-RBD"/>
</dbReference>
<dbReference type="Gene3D" id="1.10.3450.40">
    <property type="entry name" value="Signal recognition particle, SRP68 subunit, RNA-binding domain"/>
    <property type="match status" value="1"/>
</dbReference>
<dbReference type="Pfam" id="PF16969">
    <property type="entry name" value="SRP68"/>
    <property type="match status" value="1"/>
</dbReference>
<dbReference type="AlphaFoldDB" id="A0A1R2CZX2"/>
<dbReference type="CDD" id="cd15481">
    <property type="entry name" value="SRP68-RBD"/>
    <property type="match status" value="1"/>
</dbReference>
<proteinExistence type="inferred from homology"/>
<dbReference type="GO" id="GO:0008312">
    <property type="term" value="F:7S RNA binding"/>
    <property type="evidence" value="ECO:0007669"/>
    <property type="project" value="InterPro"/>
</dbReference>
<name>A0A1R2CZX2_9CILI</name>
<evidence type="ECO:0000256" key="12">
    <source>
        <dbReference type="ARBA" id="ARBA00083741"/>
    </source>
</evidence>
<comment type="subcellular location">
    <subcellularLocation>
        <location evidence="2">Cytoplasm</location>
    </subcellularLocation>
    <subcellularLocation>
        <location evidence="1">Endoplasmic reticulum</location>
    </subcellularLocation>
    <subcellularLocation>
        <location evidence="3">Nucleus</location>
        <location evidence="3">Nucleolus</location>
    </subcellularLocation>
</comment>
<dbReference type="PANTHER" id="PTHR12860:SF0">
    <property type="entry name" value="SIGNAL RECOGNITION PARTICLE SUBUNIT SRP68"/>
    <property type="match status" value="1"/>
</dbReference>
<keyword evidence="10" id="KW-0687">Ribonucleoprotein</keyword>
<evidence type="ECO:0000256" key="9">
    <source>
        <dbReference type="ARBA" id="ARBA00023242"/>
    </source>
</evidence>
<accession>A0A1R2CZX2</accession>
<dbReference type="GO" id="GO:0006614">
    <property type="term" value="P:SRP-dependent cotranslational protein targeting to membrane"/>
    <property type="evidence" value="ECO:0007669"/>
    <property type="project" value="InterPro"/>
</dbReference>
<evidence type="ECO:0000256" key="5">
    <source>
        <dbReference type="ARBA" id="ARBA00022490"/>
    </source>
</evidence>
<dbReference type="GO" id="GO:0005829">
    <property type="term" value="C:cytosol"/>
    <property type="evidence" value="ECO:0007669"/>
    <property type="project" value="UniProtKB-ARBA"/>
</dbReference>
<dbReference type="FunFam" id="1.10.3450.40:FF:000001">
    <property type="entry name" value="Signal recognition particle subunit SRP68"/>
    <property type="match status" value="1"/>
</dbReference>
<dbReference type="PANTHER" id="PTHR12860">
    <property type="entry name" value="SIGNAL RECOGNITION PARTICLE 68 KDA PROTEIN"/>
    <property type="match status" value="1"/>
</dbReference>
<protein>
    <recommendedName>
        <fullName evidence="11">Signal recognition particle subunit SRP68</fullName>
    </recommendedName>
    <alternativeName>
        <fullName evidence="12">Signal recognition particle 68 kDa protein</fullName>
    </alternativeName>
</protein>
<evidence type="ECO:0000313" key="13">
    <source>
        <dbReference type="EMBL" id="OMJ94559.1"/>
    </source>
</evidence>
<dbReference type="GO" id="GO:0005730">
    <property type="term" value="C:nucleolus"/>
    <property type="evidence" value="ECO:0007669"/>
    <property type="project" value="UniProtKB-SubCell"/>
</dbReference>
<dbReference type="InterPro" id="IPR038253">
    <property type="entry name" value="SRP68_N_sf"/>
</dbReference>
<evidence type="ECO:0000256" key="7">
    <source>
        <dbReference type="ARBA" id="ARBA00022884"/>
    </source>
</evidence>
<evidence type="ECO:0000256" key="8">
    <source>
        <dbReference type="ARBA" id="ARBA00023135"/>
    </source>
</evidence>
<evidence type="ECO:0000313" key="14">
    <source>
        <dbReference type="Proteomes" id="UP000187209"/>
    </source>
</evidence>
<evidence type="ECO:0000256" key="11">
    <source>
        <dbReference type="ARBA" id="ARBA00029498"/>
    </source>
</evidence>
<evidence type="ECO:0000256" key="4">
    <source>
        <dbReference type="ARBA" id="ARBA00009352"/>
    </source>
</evidence>
<dbReference type="GO" id="GO:0005047">
    <property type="term" value="F:signal recognition particle binding"/>
    <property type="evidence" value="ECO:0007669"/>
    <property type="project" value="InterPro"/>
</dbReference>
<keyword evidence="8" id="KW-0733">Signal recognition particle</keyword>
<dbReference type="GO" id="GO:0030942">
    <property type="term" value="F:endoplasmic reticulum signal peptide binding"/>
    <property type="evidence" value="ECO:0007669"/>
    <property type="project" value="InterPro"/>
</dbReference>
<dbReference type="GO" id="GO:0005783">
    <property type="term" value="C:endoplasmic reticulum"/>
    <property type="evidence" value="ECO:0007669"/>
    <property type="project" value="UniProtKB-SubCell"/>
</dbReference>
<sequence>MVKVEIIATIKSSQLLNGLKHSDYQRYRRYCAKKLRKLRKSLKFFYGHGKFEKKAISPELCQDSRYILLLLFNAERSWSYAMQLRQHISSHPSAVGKRHLLTRLRKAVKWSEALESIVNAVGDVKSTLEAQAYKSVMQGNLELECQHWEQARDSFLNAQAVYLKLNDVVDSIESVAIQQKISSIQPMIKYCLHQIGHEISTEELLELKFLNTPESQLLNSQIESLLAEARQQRLQSAGSITIKGKTYTIKNEKARLALQKAEEVFMVMEKAQEKLEYFTEAFGYYDEACRYIKKEKDDRNAAGDIGEATVWGNLLDAIAELKSARIIERNLELARLAEVKFEDESDLVFKGGKAKGKPAEIVKVYDVVLNSMKGDQDTQKQAFLRGKRAFYMSLVYLYSEKWLESYALLQRCLELNYEDGKINGLMLKLQAMLAISEQVPDIGSMKLFEKQADFPPELEAIPCKPVFYDLALDHIEYPDLTSKIRAKGMFQSIKGWFGRG</sequence>
<reference evidence="13 14" key="1">
    <citation type="submission" date="2016-11" db="EMBL/GenBank/DDBJ databases">
        <title>The macronuclear genome of Stentor coeruleus: a giant cell with tiny introns.</title>
        <authorList>
            <person name="Slabodnick M."/>
            <person name="Ruby J.G."/>
            <person name="Reiff S.B."/>
            <person name="Swart E.C."/>
            <person name="Gosai S."/>
            <person name="Prabakaran S."/>
            <person name="Witkowska E."/>
            <person name="Larue G.E."/>
            <person name="Fisher S."/>
            <person name="Freeman R.M."/>
            <person name="Gunawardena J."/>
            <person name="Chu W."/>
            <person name="Stover N.A."/>
            <person name="Gregory B.D."/>
            <person name="Nowacki M."/>
            <person name="Derisi J."/>
            <person name="Roy S.W."/>
            <person name="Marshall W.F."/>
            <person name="Sood P."/>
        </authorList>
    </citation>
    <scope>NUCLEOTIDE SEQUENCE [LARGE SCALE GENOMIC DNA]</scope>
    <source>
        <strain evidence="13">WM001</strain>
    </source>
</reference>
<comment type="similarity">
    <text evidence="4">Belongs to the SRP68 family.</text>
</comment>
<evidence type="ECO:0000256" key="1">
    <source>
        <dbReference type="ARBA" id="ARBA00004240"/>
    </source>
</evidence>
<evidence type="ECO:0000256" key="2">
    <source>
        <dbReference type="ARBA" id="ARBA00004496"/>
    </source>
</evidence>
<keyword evidence="5" id="KW-0963">Cytoplasm</keyword>
<dbReference type="EMBL" id="MPUH01000024">
    <property type="protein sequence ID" value="OMJ94559.1"/>
    <property type="molecule type" value="Genomic_DNA"/>
</dbReference>
<dbReference type="InterPro" id="IPR026258">
    <property type="entry name" value="SRP68"/>
</dbReference>
<evidence type="ECO:0000256" key="3">
    <source>
        <dbReference type="ARBA" id="ARBA00004604"/>
    </source>
</evidence>
<keyword evidence="14" id="KW-1185">Reference proteome</keyword>